<feature type="region of interest" description="Disordered" evidence="1">
    <location>
        <begin position="594"/>
        <end position="614"/>
    </location>
</feature>
<dbReference type="Proteomes" id="UP001383192">
    <property type="component" value="Unassembled WGS sequence"/>
</dbReference>
<feature type="compositionally biased region" description="Acidic residues" evidence="1">
    <location>
        <begin position="596"/>
        <end position="611"/>
    </location>
</feature>
<organism evidence="2 3">
    <name type="scientific">Paramarasmius palmivorus</name>
    <dbReference type="NCBI Taxonomy" id="297713"/>
    <lineage>
        <taxon>Eukaryota</taxon>
        <taxon>Fungi</taxon>
        <taxon>Dikarya</taxon>
        <taxon>Basidiomycota</taxon>
        <taxon>Agaricomycotina</taxon>
        <taxon>Agaricomycetes</taxon>
        <taxon>Agaricomycetidae</taxon>
        <taxon>Agaricales</taxon>
        <taxon>Marasmiineae</taxon>
        <taxon>Marasmiaceae</taxon>
        <taxon>Paramarasmius</taxon>
    </lineage>
</organism>
<gene>
    <name evidence="2" type="ORF">VNI00_008127</name>
</gene>
<evidence type="ECO:0000256" key="1">
    <source>
        <dbReference type="SAM" id="MobiDB-lite"/>
    </source>
</evidence>
<dbReference type="EMBL" id="JAYKXP010000027">
    <property type="protein sequence ID" value="KAK7043959.1"/>
    <property type="molecule type" value="Genomic_DNA"/>
</dbReference>
<feature type="region of interest" description="Disordered" evidence="1">
    <location>
        <begin position="31"/>
        <end position="71"/>
    </location>
</feature>
<reference evidence="2 3" key="1">
    <citation type="submission" date="2024-01" db="EMBL/GenBank/DDBJ databases">
        <title>A draft genome for a cacao thread blight-causing isolate of Paramarasmius palmivorus.</title>
        <authorList>
            <person name="Baruah I.K."/>
            <person name="Bukari Y."/>
            <person name="Amoako-Attah I."/>
            <person name="Meinhardt L.W."/>
            <person name="Bailey B.A."/>
            <person name="Cohen S.P."/>
        </authorList>
    </citation>
    <scope>NUCLEOTIDE SEQUENCE [LARGE SCALE GENOMIC DNA]</scope>
    <source>
        <strain evidence="2 3">GH-12</strain>
    </source>
</reference>
<sequence length="642" mass="71191">MPTLPLLSYNKEDPPSVTTLVFYQLMEWMAPKDEADDEGRDNDDEEDNGDDNEEDDDSDNDDSEEAKDKDLQERIQSVIVTFAKTTLEETLKRANVTMGGLLLPKPDNELLSRSAQLGCAAGHSFTSEPSMKIPFIVPWSLEEQAIAAVKISDFIIRRAIAMTNDSSITLRKQVFDPIELLSGTKIPKLQFLSHTATVIEAKSSEPTRTHSLPILQARKAYDYPIGLGIDELKQAIYEIYSTLVQENERAKRAVLTDGTHWIFILVRRNVENGQGGSYVYGSKSIPTNKMSSHWATEHVLDDGTVDIIAGIVSYWNSGSKGLGAKTRETLKAMNICLKGELSLKQNYLERIKAELSSQPDKPSAVEGALNFSSEAMRGMLAFASTYIINVNGPSTSSIQFIFLRASSIIENAENGGKVRMDDHVFAPAGDKVPGLGVGFGHKALTVEASNHLLTLTWLTVTQNEVQPQPPFYIIYARKNYGTLPTRLVEEELAQAVYGLSCTKQQTARGVLTDGTNWVFILVNEGKFMYGTVGISGQGSMFEDGSADVVAAILAHWSTHKLSEILSYVESEVQAGYASPRVSYVLLDKLSKHENREEDEGIGEDEDEEYEDEDKKARITEMKLGFAKQMFRESSEDIRGDEY</sequence>
<feature type="compositionally biased region" description="Acidic residues" evidence="1">
    <location>
        <begin position="34"/>
        <end position="65"/>
    </location>
</feature>
<accession>A0AAW0CXW3</accession>
<keyword evidence="3" id="KW-1185">Reference proteome</keyword>
<evidence type="ECO:0000313" key="2">
    <source>
        <dbReference type="EMBL" id="KAK7043959.1"/>
    </source>
</evidence>
<dbReference type="AlphaFoldDB" id="A0AAW0CXW3"/>
<protein>
    <submittedName>
        <fullName evidence="2">Uncharacterized protein</fullName>
    </submittedName>
</protein>
<evidence type="ECO:0000313" key="3">
    <source>
        <dbReference type="Proteomes" id="UP001383192"/>
    </source>
</evidence>
<proteinExistence type="predicted"/>
<name>A0AAW0CXW3_9AGAR</name>
<comment type="caution">
    <text evidence="2">The sequence shown here is derived from an EMBL/GenBank/DDBJ whole genome shotgun (WGS) entry which is preliminary data.</text>
</comment>